<feature type="transmembrane region" description="Helical" evidence="15">
    <location>
        <begin position="12"/>
        <end position="30"/>
    </location>
</feature>
<dbReference type="SMART" id="SM00388">
    <property type="entry name" value="HisKA"/>
    <property type="match status" value="1"/>
</dbReference>
<dbReference type="InterPro" id="IPR006290">
    <property type="entry name" value="CztS_silS_copS"/>
</dbReference>
<evidence type="ECO:0000259" key="16">
    <source>
        <dbReference type="PROSITE" id="PS50109"/>
    </source>
</evidence>
<dbReference type="InterPro" id="IPR004358">
    <property type="entry name" value="Sig_transdc_His_kin-like_C"/>
</dbReference>
<proteinExistence type="predicted"/>
<evidence type="ECO:0000256" key="3">
    <source>
        <dbReference type="ARBA" id="ARBA00004533"/>
    </source>
</evidence>
<dbReference type="EMBL" id="JADTFC010000057">
    <property type="protein sequence ID" value="MBG6289849.1"/>
    <property type="molecule type" value="Genomic_DNA"/>
</dbReference>
<evidence type="ECO:0000256" key="10">
    <source>
        <dbReference type="ARBA" id="ARBA00022777"/>
    </source>
</evidence>
<feature type="domain" description="Histidine kinase" evidence="16">
    <location>
        <begin position="245"/>
        <end position="459"/>
    </location>
</feature>
<dbReference type="NCBIfam" id="TIGR01386">
    <property type="entry name" value="cztS_silS_copS"/>
    <property type="match status" value="1"/>
</dbReference>
<comment type="function">
    <text evidence="15">Member of a two-component regulatory system.</text>
</comment>
<evidence type="ECO:0000256" key="9">
    <source>
        <dbReference type="ARBA" id="ARBA00022741"/>
    </source>
</evidence>
<keyword evidence="4 15" id="KW-1003">Cell membrane</keyword>
<comment type="caution">
    <text evidence="18">The sequence shown here is derived from an EMBL/GenBank/DDBJ whole genome shotgun (WGS) entry which is preliminary data.</text>
</comment>
<dbReference type="InterPro" id="IPR003594">
    <property type="entry name" value="HATPase_dom"/>
</dbReference>
<keyword evidence="12 15" id="KW-1133">Transmembrane helix</keyword>
<keyword evidence="10 15" id="KW-0418">Kinase</keyword>
<dbReference type="Pfam" id="PF00512">
    <property type="entry name" value="HisKA"/>
    <property type="match status" value="1"/>
</dbReference>
<evidence type="ECO:0000313" key="19">
    <source>
        <dbReference type="Proteomes" id="UP000608450"/>
    </source>
</evidence>
<evidence type="ECO:0000256" key="7">
    <source>
        <dbReference type="ARBA" id="ARBA00022679"/>
    </source>
</evidence>
<dbReference type="SUPFAM" id="SSF55874">
    <property type="entry name" value="ATPase domain of HSP90 chaperone/DNA topoisomerase II/histidine kinase"/>
    <property type="match status" value="1"/>
</dbReference>
<evidence type="ECO:0000256" key="5">
    <source>
        <dbReference type="ARBA" id="ARBA00022519"/>
    </source>
</evidence>
<evidence type="ECO:0000313" key="18">
    <source>
        <dbReference type="EMBL" id="MBG6289849.1"/>
    </source>
</evidence>
<dbReference type="SUPFAM" id="SSF158472">
    <property type="entry name" value="HAMP domain-like"/>
    <property type="match status" value="1"/>
</dbReference>
<dbReference type="PANTHER" id="PTHR45436:SF15">
    <property type="entry name" value="SENSOR HISTIDINE KINASE CUSS"/>
    <property type="match status" value="1"/>
</dbReference>
<keyword evidence="9 15" id="KW-0547">Nucleotide-binding</keyword>
<dbReference type="Gene3D" id="1.10.287.130">
    <property type="match status" value="1"/>
</dbReference>
<dbReference type="RefSeq" id="WP_196913224.1">
    <property type="nucleotide sequence ID" value="NZ_DAMDDB010000061.1"/>
</dbReference>
<dbReference type="SMART" id="SM00387">
    <property type="entry name" value="HATPase_c"/>
    <property type="match status" value="1"/>
</dbReference>
<dbReference type="CDD" id="cd06225">
    <property type="entry name" value="HAMP"/>
    <property type="match status" value="1"/>
</dbReference>
<keyword evidence="5 15" id="KW-0997">Cell inner membrane</keyword>
<keyword evidence="19" id="KW-1185">Reference proteome</keyword>
<comment type="catalytic activity">
    <reaction evidence="1 15">
        <text>ATP + protein L-histidine = ADP + protein N-phospho-L-histidine.</text>
        <dbReference type="EC" id="2.7.13.3"/>
    </reaction>
</comment>
<keyword evidence="8 15" id="KW-0812">Transmembrane</keyword>
<evidence type="ECO:0000256" key="15">
    <source>
        <dbReference type="RuleBase" id="RU364088"/>
    </source>
</evidence>
<evidence type="ECO:0000256" key="12">
    <source>
        <dbReference type="ARBA" id="ARBA00022989"/>
    </source>
</evidence>
<dbReference type="Gene3D" id="3.30.565.10">
    <property type="entry name" value="Histidine kinase-like ATPase, C-terminal domain"/>
    <property type="match status" value="1"/>
</dbReference>
<dbReference type="PROSITE" id="PS50885">
    <property type="entry name" value="HAMP"/>
    <property type="match status" value="1"/>
</dbReference>
<feature type="domain" description="HAMP" evidence="17">
    <location>
        <begin position="184"/>
        <end position="237"/>
    </location>
</feature>
<name>A0ABS0KP50_PSENT</name>
<evidence type="ECO:0000256" key="11">
    <source>
        <dbReference type="ARBA" id="ARBA00022840"/>
    </source>
</evidence>
<accession>A0ABS0KP50</accession>
<dbReference type="PANTHER" id="PTHR45436">
    <property type="entry name" value="SENSOR HISTIDINE KINASE YKOH"/>
    <property type="match status" value="1"/>
</dbReference>
<evidence type="ECO:0000259" key="17">
    <source>
        <dbReference type="PROSITE" id="PS50885"/>
    </source>
</evidence>
<dbReference type="InterPro" id="IPR050428">
    <property type="entry name" value="TCS_sensor_his_kinase"/>
</dbReference>
<dbReference type="Pfam" id="PF02518">
    <property type="entry name" value="HATPase_c"/>
    <property type="match status" value="1"/>
</dbReference>
<dbReference type="InterPro" id="IPR003661">
    <property type="entry name" value="HisK_dim/P_dom"/>
</dbReference>
<keyword evidence="13 15" id="KW-0902">Two-component regulatory system</keyword>
<evidence type="ECO:0000256" key="8">
    <source>
        <dbReference type="ARBA" id="ARBA00022692"/>
    </source>
</evidence>
<dbReference type="InterPro" id="IPR003660">
    <property type="entry name" value="HAMP_dom"/>
</dbReference>
<comment type="subcellular location">
    <subcellularLocation>
        <location evidence="3 15">Cell inner membrane</location>
    </subcellularLocation>
    <subcellularLocation>
        <location evidence="2">Membrane</location>
        <topology evidence="2">Multi-pass membrane protein</topology>
    </subcellularLocation>
</comment>
<dbReference type="GO" id="GO:0004673">
    <property type="term" value="F:protein histidine kinase activity"/>
    <property type="evidence" value="ECO:0007669"/>
    <property type="project" value="UniProtKB-EC"/>
</dbReference>
<evidence type="ECO:0000256" key="6">
    <source>
        <dbReference type="ARBA" id="ARBA00022553"/>
    </source>
</evidence>
<dbReference type="Proteomes" id="UP000608450">
    <property type="component" value="Unassembled WGS sequence"/>
</dbReference>
<dbReference type="EC" id="2.7.13.3" evidence="15"/>
<protein>
    <recommendedName>
        <fullName evidence="15">Sensor protein</fullName>
        <ecNumber evidence="15">2.7.13.3</ecNumber>
    </recommendedName>
</protein>
<evidence type="ECO:0000256" key="13">
    <source>
        <dbReference type="ARBA" id="ARBA00023012"/>
    </source>
</evidence>
<dbReference type="InterPro" id="IPR036890">
    <property type="entry name" value="HATPase_C_sf"/>
</dbReference>
<dbReference type="InterPro" id="IPR036097">
    <property type="entry name" value="HisK_dim/P_sf"/>
</dbReference>
<feature type="transmembrane region" description="Helical" evidence="15">
    <location>
        <begin position="164"/>
        <end position="183"/>
    </location>
</feature>
<dbReference type="Pfam" id="PF00672">
    <property type="entry name" value="HAMP"/>
    <property type="match status" value="1"/>
</dbReference>
<evidence type="ECO:0000256" key="14">
    <source>
        <dbReference type="ARBA" id="ARBA00023136"/>
    </source>
</evidence>
<keyword evidence="6" id="KW-0597">Phosphoprotein</keyword>
<reference evidence="18 19" key="1">
    <citation type="submission" date="2020-11" db="EMBL/GenBank/DDBJ databases">
        <title>Enhanced detection system for hospital associated transmission using whole genome sequencing surveillance.</title>
        <authorList>
            <person name="Harrison L.H."/>
            <person name="Van Tyne D."/>
            <person name="Marsh J.W."/>
            <person name="Griffith M.P."/>
            <person name="Snyder D.J."/>
            <person name="Cooper V.S."/>
            <person name="Mustapha M."/>
        </authorList>
    </citation>
    <scope>NUCLEOTIDE SEQUENCE [LARGE SCALE GENOMIC DNA]</scope>
    <source>
        <strain evidence="18 19">PSA00705</strain>
    </source>
</reference>
<keyword evidence="11 15" id="KW-0067">ATP-binding</keyword>
<keyword evidence="7 15" id="KW-0808">Transferase</keyword>
<dbReference type="SMART" id="SM00304">
    <property type="entry name" value="HAMP"/>
    <property type="match status" value="1"/>
</dbReference>
<dbReference type="CDD" id="cd00082">
    <property type="entry name" value="HisKA"/>
    <property type="match status" value="1"/>
</dbReference>
<dbReference type="PRINTS" id="PR00344">
    <property type="entry name" value="BCTRLSENSOR"/>
</dbReference>
<dbReference type="PROSITE" id="PS50109">
    <property type="entry name" value="HIS_KIN"/>
    <property type="match status" value="1"/>
</dbReference>
<sequence length="459" mass="50525">MSLATRLGVNVGLMTAILVAALAVVCYFLLSQGLERSAKTTLGAKMVSVAHSVSQMSEIGEIRSEPHILMDLALGHTNMFLNIYTPSDRQKPLLTIGTLKVAFNPPSLDLGRDLNFHEWRDEGGRPMLSVAQALSIKDGSPVVVYLTIDRTSDRELLNSISRTALVAYPSVLLLILFLAWWTVRQGLKPLNSFLRVASKVSTDNLDHRLPTERLPAELGNLAEGINVMLNRLDDGVQQLSQFSDDLAHELRAPITNLMGKAQVALTRTRSSEEYRDVLECCTEELDRLTRIVADMLFLAHVSHPLELVHFERVNLRDEAERVCDLFSLSAEEAGVGLQIEGEATVSGNRLMIQRAISNLLSNAIRYCPSGSAVTLHIAPHGSSARLSVSNPGKGIPAEHLPHLFERFYRVDKSRARSEGGTGLGLAIVRSIMTLHQGAADVEVAPDRVTRFYLEFPSKH</sequence>
<organism evidence="18 19">
    <name type="scientific">Pseudomonas nitroreducens</name>
    <dbReference type="NCBI Taxonomy" id="46680"/>
    <lineage>
        <taxon>Bacteria</taxon>
        <taxon>Pseudomonadati</taxon>
        <taxon>Pseudomonadota</taxon>
        <taxon>Gammaproteobacteria</taxon>
        <taxon>Pseudomonadales</taxon>
        <taxon>Pseudomonadaceae</taxon>
        <taxon>Pseudomonas</taxon>
    </lineage>
</organism>
<dbReference type="Gene3D" id="6.10.340.10">
    <property type="match status" value="1"/>
</dbReference>
<dbReference type="CDD" id="cd00075">
    <property type="entry name" value="HATPase"/>
    <property type="match status" value="1"/>
</dbReference>
<keyword evidence="14 15" id="KW-0472">Membrane</keyword>
<evidence type="ECO:0000256" key="2">
    <source>
        <dbReference type="ARBA" id="ARBA00004141"/>
    </source>
</evidence>
<evidence type="ECO:0000256" key="4">
    <source>
        <dbReference type="ARBA" id="ARBA00022475"/>
    </source>
</evidence>
<dbReference type="SUPFAM" id="SSF47384">
    <property type="entry name" value="Homodimeric domain of signal transducing histidine kinase"/>
    <property type="match status" value="1"/>
</dbReference>
<evidence type="ECO:0000256" key="1">
    <source>
        <dbReference type="ARBA" id="ARBA00000085"/>
    </source>
</evidence>
<dbReference type="InterPro" id="IPR005467">
    <property type="entry name" value="His_kinase_dom"/>
</dbReference>
<gene>
    <name evidence="18" type="ORF">I5I61_20540</name>
</gene>